<proteinExistence type="predicted"/>
<evidence type="ECO:0000313" key="1">
    <source>
        <dbReference type="EMBL" id="GMN29916.1"/>
    </source>
</evidence>
<reference evidence="1" key="1">
    <citation type="submission" date="2023-07" db="EMBL/GenBank/DDBJ databases">
        <title>draft genome sequence of fig (Ficus carica).</title>
        <authorList>
            <person name="Takahashi T."/>
            <person name="Nishimura K."/>
        </authorList>
    </citation>
    <scope>NUCLEOTIDE SEQUENCE</scope>
</reference>
<gene>
    <name evidence="1" type="ORF">TIFTF001_002614</name>
</gene>
<organism evidence="1 2">
    <name type="scientific">Ficus carica</name>
    <name type="common">Common fig</name>
    <dbReference type="NCBI Taxonomy" id="3494"/>
    <lineage>
        <taxon>Eukaryota</taxon>
        <taxon>Viridiplantae</taxon>
        <taxon>Streptophyta</taxon>
        <taxon>Embryophyta</taxon>
        <taxon>Tracheophyta</taxon>
        <taxon>Spermatophyta</taxon>
        <taxon>Magnoliopsida</taxon>
        <taxon>eudicotyledons</taxon>
        <taxon>Gunneridae</taxon>
        <taxon>Pentapetalae</taxon>
        <taxon>rosids</taxon>
        <taxon>fabids</taxon>
        <taxon>Rosales</taxon>
        <taxon>Moraceae</taxon>
        <taxon>Ficeae</taxon>
        <taxon>Ficus</taxon>
    </lineage>
</organism>
<sequence>MENTSLLEWLLKIIYLEKEKVVVSTSCSLLHTAVDLLISSMRPRYTKRSSHGFPLLPKKVKYSRDVELTQREMNVAVQQAAATLKDSDHHQVTNESALLDAQQKKKNNF</sequence>
<evidence type="ECO:0000313" key="2">
    <source>
        <dbReference type="Proteomes" id="UP001187192"/>
    </source>
</evidence>
<accession>A0AA87ZV75</accession>
<comment type="caution">
    <text evidence="1">The sequence shown here is derived from an EMBL/GenBank/DDBJ whole genome shotgun (WGS) entry which is preliminary data.</text>
</comment>
<dbReference type="Proteomes" id="UP001187192">
    <property type="component" value="Unassembled WGS sequence"/>
</dbReference>
<protein>
    <submittedName>
        <fullName evidence="1">Uncharacterized protein</fullName>
    </submittedName>
</protein>
<name>A0AA87ZV75_FICCA</name>
<dbReference type="EMBL" id="BTGU01000002">
    <property type="protein sequence ID" value="GMN29916.1"/>
    <property type="molecule type" value="Genomic_DNA"/>
</dbReference>
<dbReference type="AlphaFoldDB" id="A0AA87ZV75"/>
<keyword evidence="2" id="KW-1185">Reference proteome</keyword>